<evidence type="ECO:0000313" key="1">
    <source>
        <dbReference type="EMBL" id="VDN30365.1"/>
    </source>
</evidence>
<sequence>MSTLRFDCYPACVQTASKFGHQTVDLNIALSAIGSLVSSVMIPV</sequence>
<dbReference type="OrthoDB" id="294853at2759"/>
<proteinExistence type="predicted"/>
<accession>A0A3P7ML89</accession>
<keyword evidence="2" id="KW-1185">Reference proteome</keyword>
<dbReference type="EMBL" id="UYRU01079705">
    <property type="protein sequence ID" value="VDN30365.1"/>
    <property type="molecule type" value="Genomic_DNA"/>
</dbReference>
<evidence type="ECO:0000313" key="2">
    <source>
        <dbReference type="Proteomes" id="UP000281553"/>
    </source>
</evidence>
<dbReference type="AlphaFoldDB" id="A0A3P7ML89"/>
<gene>
    <name evidence="1" type="ORF">DILT_LOCUS15523</name>
</gene>
<dbReference type="Proteomes" id="UP000281553">
    <property type="component" value="Unassembled WGS sequence"/>
</dbReference>
<reference evidence="1 2" key="1">
    <citation type="submission" date="2018-11" db="EMBL/GenBank/DDBJ databases">
        <authorList>
            <consortium name="Pathogen Informatics"/>
        </authorList>
    </citation>
    <scope>NUCLEOTIDE SEQUENCE [LARGE SCALE GENOMIC DNA]</scope>
</reference>
<protein>
    <submittedName>
        <fullName evidence="1">Uncharacterized protein</fullName>
    </submittedName>
</protein>
<name>A0A3P7ML89_DIBLA</name>
<organism evidence="1 2">
    <name type="scientific">Dibothriocephalus latus</name>
    <name type="common">Fish tapeworm</name>
    <name type="synonym">Diphyllobothrium latum</name>
    <dbReference type="NCBI Taxonomy" id="60516"/>
    <lineage>
        <taxon>Eukaryota</taxon>
        <taxon>Metazoa</taxon>
        <taxon>Spiralia</taxon>
        <taxon>Lophotrochozoa</taxon>
        <taxon>Platyhelminthes</taxon>
        <taxon>Cestoda</taxon>
        <taxon>Eucestoda</taxon>
        <taxon>Diphyllobothriidea</taxon>
        <taxon>Diphyllobothriidae</taxon>
        <taxon>Dibothriocephalus</taxon>
    </lineage>
</organism>